<evidence type="ECO:0000256" key="2">
    <source>
        <dbReference type="SAM" id="MobiDB-lite"/>
    </source>
</evidence>
<keyword evidence="5" id="KW-1185">Reference proteome</keyword>
<accession>A0A2G8JZ60</accession>
<keyword evidence="1" id="KW-0862">Zinc</keyword>
<proteinExistence type="predicted"/>
<name>A0A2G8JZ60_STIJA</name>
<dbReference type="Proteomes" id="UP000230750">
    <property type="component" value="Unassembled WGS sequence"/>
</dbReference>
<dbReference type="OrthoDB" id="5988294at2759"/>
<feature type="region of interest" description="Disordered" evidence="2">
    <location>
        <begin position="1042"/>
        <end position="1062"/>
    </location>
</feature>
<comment type="caution">
    <text evidence="4">The sequence shown here is derived from an EMBL/GenBank/DDBJ whole genome shotgun (WGS) entry which is preliminary data.</text>
</comment>
<reference evidence="4 5" key="1">
    <citation type="journal article" date="2017" name="PLoS Biol.">
        <title>The sea cucumber genome provides insights into morphological evolution and visceral regeneration.</title>
        <authorList>
            <person name="Zhang X."/>
            <person name="Sun L."/>
            <person name="Yuan J."/>
            <person name="Sun Y."/>
            <person name="Gao Y."/>
            <person name="Zhang L."/>
            <person name="Li S."/>
            <person name="Dai H."/>
            <person name="Hamel J.F."/>
            <person name="Liu C."/>
            <person name="Yu Y."/>
            <person name="Liu S."/>
            <person name="Lin W."/>
            <person name="Guo K."/>
            <person name="Jin S."/>
            <person name="Xu P."/>
            <person name="Storey K.B."/>
            <person name="Huan P."/>
            <person name="Zhang T."/>
            <person name="Zhou Y."/>
            <person name="Zhang J."/>
            <person name="Lin C."/>
            <person name="Li X."/>
            <person name="Xing L."/>
            <person name="Huo D."/>
            <person name="Sun M."/>
            <person name="Wang L."/>
            <person name="Mercier A."/>
            <person name="Li F."/>
            <person name="Yang H."/>
            <person name="Xiang J."/>
        </authorList>
    </citation>
    <scope>NUCLEOTIDE SEQUENCE [LARGE SCALE GENOMIC DNA]</scope>
    <source>
        <strain evidence="4">Shaxun</strain>
        <tissue evidence="4">Muscle</tissue>
    </source>
</reference>
<evidence type="ECO:0000313" key="5">
    <source>
        <dbReference type="Proteomes" id="UP000230750"/>
    </source>
</evidence>
<dbReference type="AlphaFoldDB" id="A0A2G8JZ60"/>
<feature type="compositionally biased region" description="Basic residues" evidence="2">
    <location>
        <begin position="1043"/>
        <end position="1053"/>
    </location>
</feature>
<evidence type="ECO:0000313" key="4">
    <source>
        <dbReference type="EMBL" id="PIK41028.1"/>
    </source>
</evidence>
<gene>
    <name evidence="4" type="ORF">BSL78_22101</name>
</gene>
<keyword evidence="1" id="KW-0863">Zinc-finger</keyword>
<dbReference type="PROSITE" id="PS50966">
    <property type="entry name" value="ZF_SWIM"/>
    <property type="match status" value="1"/>
</dbReference>
<evidence type="ECO:0000256" key="1">
    <source>
        <dbReference type="PROSITE-ProRule" id="PRU00325"/>
    </source>
</evidence>
<evidence type="ECO:0000259" key="3">
    <source>
        <dbReference type="PROSITE" id="PS50966"/>
    </source>
</evidence>
<dbReference type="GO" id="GO:0008270">
    <property type="term" value="F:zinc ion binding"/>
    <property type="evidence" value="ECO:0007669"/>
    <property type="project" value="UniProtKB-KW"/>
</dbReference>
<dbReference type="InterPro" id="IPR007527">
    <property type="entry name" value="Znf_SWIM"/>
</dbReference>
<sequence>MGDGSALVIVFHDQCIVDRLDELCRWIWQRLAHGSTKCDSMQSFSKLQLPEHISDSSNHHVTFAEENDNLSNDDINENVNISGIQGESLSKAEVIHDCDIGQTPVNTDSMYGEHSGESLSKAEVIHDCDIGQTPVNTDSMYGEHSGESLSKAEVIHDCDIGQTPVNTDSMYGEHSGESLSNAEVIHDCDIGQTPVNTDSMYGEHSGESLSNAEVIHDCDIGQTSVNTDSMYGEHSGESLSNAEVIHDCDIGQTPVNTDSMYGEHSGESLSNAEVIHDCDIGQTSVNTDSMYGEHSMFWKDKCDIPIFETGRESRYSIDEAVNILLKESKKVQLCSTHPLKVRENASFLIDISGYRNWEDIKTDMNGVFNVTLRNATWTISVHDDITGTKVGCEVLYKRREKLEDRAQYHVTQHFKRNKSSPDLVRSIHLRDHKGNIVNNCALLQYYVTGGKDVHLVVGSHGNAKRSKKPFYPCAKSVHEIMQEKVASEAPSKVYQFLHGEAGGPMEQANAGYLPRSKHQLYDVKWRMKKFADPVDELLVYAKHKDKTIVLHHSDVPNDLWILGDQIMCHDLGKFTSSSLLSFPFSVDPTFNFGSFEVTPIVYKHLFLKSKATGEPPVFLGPTMIHHKKDYSTFKTLSSVCVASCKDLEVAKGFVTDGEVGLFQAFESDIPLAKHLRCFKHFENNCREKLRSIGIQARKDQRFFLQKVFGMKGKSKGILDAEDDIELKVLLDGMKGDVDAREEMLLGSKREEYKPVFHGYLVSHFDVMKENMIGNVRRKAGLPNGPDGNPMRCYTNMSESMNHVLKRTKEVSQSPGTKRGLNKLQFTKNVFEVVVEEQRRELALSVADLSDIYELADVAQHCKIGQETWFDMAKEERELFIKQFHEMSIESAFAKKPLRIHNLPISERQEFLDLSIDLVKKLTEEFSYSLETASEIYHSALKLVNTPTAVQKKTSLDPILNKKYEVATIHRKHGRVECIANKDHISCRCGCFKFDGICKHSIAVAELEGILQKHLINIKKKRGSKRSRTELLEGNIDKEYAGKKGARNKNRYKRPPGNEQTNSASNDVCYSAIHHNDNLFVVQLLSKSAKQCKTCGVDFCHRQKIIPFDLVLEHKERWYFPLHGDWGKKQASTKEASRFYHPDFEKCIKPRFSYFTAEYLSVPDAVKQKLHQSHRDLLNREFNLNL</sequence>
<feature type="domain" description="SWIM-type" evidence="3">
    <location>
        <begin position="963"/>
        <end position="1008"/>
    </location>
</feature>
<dbReference type="EMBL" id="MRZV01001059">
    <property type="protein sequence ID" value="PIK41028.1"/>
    <property type="molecule type" value="Genomic_DNA"/>
</dbReference>
<protein>
    <recommendedName>
        <fullName evidence="3">SWIM-type domain-containing protein</fullName>
    </recommendedName>
</protein>
<keyword evidence="1" id="KW-0479">Metal-binding</keyword>
<organism evidence="4 5">
    <name type="scientific">Stichopus japonicus</name>
    <name type="common">Sea cucumber</name>
    <dbReference type="NCBI Taxonomy" id="307972"/>
    <lineage>
        <taxon>Eukaryota</taxon>
        <taxon>Metazoa</taxon>
        <taxon>Echinodermata</taxon>
        <taxon>Eleutherozoa</taxon>
        <taxon>Echinozoa</taxon>
        <taxon>Holothuroidea</taxon>
        <taxon>Aspidochirotacea</taxon>
        <taxon>Aspidochirotida</taxon>
        <taxon>Stichopodidae</taxon>
        <taxon>Apostichopus</taxon>
    </lineage>
</organism>